<keyword evidence="2" id="KW-0812">Transmembrane</keyword>
<dbReference type="InterPro" id="IPR038770">
    <property type="entry name" value="Na+/solute_symporter_sf"/>
</dbReference>
<comment type="caution">
    <text evidence="3">The sequence shown here is derived from an EMBL/GenBank/DDBJ whole genome shotgun (WGS) entry which is preliminary data.</text>
</comment>
<dbReference type="Gene3D" id="1.20.1530.20">
    <property type="match status" value="1"/>
</dbReference>
<accession>A0AAV0QHI6</accession>
<name>A0AAV0QHI6_9ROSI</name>
<dbReference type="AlphaFoldDB" id="A0AAV0QHI6"/>
<evidence type="ECO:0000256" key="1">
    <source>
        <dbReference type="ARBA" id="ARBA00004141"/>
    </source>
</evidence>
<reference evidence="3" key="1">
    <citation type="submission" date="2022-08" db="EMBL/GenBank/DDBJ databases">
        <authorList>
            <person name="Gutierrez-Valencia J."/>
        </authorList>
    </citation>
    <scope>NUCLEOTIDE SEQUENCE</scope>
</reference>
<evidence type="ECO:0000256" key="2">
    <source>
        <dbReference type="SAM" id="Phobius"/>
    </source>
</evidence>
<dbReference type="Proteomes" id="UP001154282">
    <property type="component" value="Unassembled WGS sequence"/>
</dbReference>
<dbReference type="PANTHER" id="PTHR18640">
    <property type="entry name" value="SOLUTE CARRIER FAMILY 10 MEMBER 7"/>
    <property type="match status" value="1"/>
</dbReference>
<dbReference type="Pfam" id="PF13593">
    <property type="entry name" value="SBF_like"/>
    <property type="match status" value="1"/>
</dbReference>
<dbReference type="GO" id="GO:0009941">
    <property type="term" value="C:chloroplast envelope"/>
    <property type="evidence" value="ECO:0007669"/>
    <property type="project" value="TreeGrafter"/>
</dbReference>
<dbReference type="InterPro" id="IPR016833">
    <property type="entry name" value="Put_Na-Bile_cotransptr"/>
</dbReference>
<dbReference type="GO" id="GO:0016020">
    <property type="term" value="C:membrane"/>
    <property type="evidence" value="ECO:0007669"/>
    <property type="project" value="UniProtKB-SubCell"/>
</dbReference>
<dbReference type="PANTHER" id="PTHR18640:SF12">
    <property type="entry name" value="SODIUM_METABOLITE COTRANSPORTER BASS4, CHLOROPLASTIC ISOFORM X1-RELATED"/>
    <property type="match status" value="1"/>
</dbReference>
<feature type="transmembrane region" description="Helical" evidence="2">
    <location>
        <begin position="80"/>
        <end position="100"/>
    </location>
</feature>
<keyword evidence="4" id="KW-1185">Reference proteome</keyword>
<dbReference type="EMBL" id="CAMGYJ010000009">
    <property type="protein sequence ID" value="CAI0544291.1"/>
    <property type="molecule type" value="Genomic_DNA"/>
</dbReference>
<comment type="subcellular location">
    <subcellularLocation>
        <location evidence="1">Membrane</location>
        <topology evidence="1">Multi-pass membrane protein</topology>
    </subcellularLocation>
</comment>
<gene>
    <name evidence="3" type="ORF">LITE_LOCUS43136</name>
</gene>
<evidence type="ECO:0000313" key="3">
    <source>
        <dbReference type="EMBL" id="CAI0544291.1"/>
    </source>
</evidence>
<evidence type="ECO:0000313" key="4">
    <source>
        <dbReference type="Proteomes" id="UP001154282"/>
    </source>
</evidence>
<keyword evidence="2" id="KW-1133">Transmembrane helix</keyword>
<sequence>MGLAFILEYFGTGLALFSCMPTTLSSGVALTQLVGGNSALALTMTVISNLLGIITVPFWISKLLAAGFGVSIPVRQLFWNLTLMLLVPLLFGKVLPFPYFRPLKALLLWEFHMIFGSQVARNSIKGLGTYVDQNRKIFTTTSIILLSLTPWMQVSKARHLLLAVKVQVFIKAIAMGM</sequence>
<organism evidence="3 4">
    <name type="scientific">Linum tenue</name>
    <dbReference type="NCBI Taxonomy" id="586396"/>
    <lineage>
        <taxon>Eukaryota</taxon>
        <taxon>Viridiplantae</taxon>
        <taxon>Streptophyta</taxon>
        <taxon>Embryophyta</taxon>
        <taxon>Tracheophyta</taxon>
        <taxon>Spermatophyta</taxon>
        <taxon>Magnoliopsida</taxon>
        <taxon>eudicotyledons</taxon>
        <taxon>Gunneridae</taxon>
        <taxon>Pentapetalae</taxon>
        <taxon>rosids</taxon>
        <taxon>fabids</taxon>
        <taxon>Malpighiales</taxon>
        <taxon>Linaceae</taxon>
        <taxon>Linum</taxon>
    </lineage>
</organism>
<keyword evidence="2" id="KW-0472">Membrane</keyword>
<proteinExistence type="predicted"/>
<feature type="transmembrane region" description="Helical" evidence="2">
    <location>
        <begin position="6"/>
        <end position="30"/>
    </location>
</feature>
<protein>
    <submittedName>
        <fullName evidence="3">Uncharacterized protein</fullName>
    </submittedName>
</protein>